<evidence type="ECO:0000313" key="3">
    <source>
        <dbReference type="Proteomes" id="UP000612055"/>
    </source>
</evidence>
<reference evidence="2" key="1">
    <citation type="journal article" date="2020" name="bioRxiv">
        <title>Comparative genomics of Chlamydomonas.</title>
        <authorList>
            <person name="Craig R.J."/>
            <person name="Hasan A.R."/>
            <person name="Ness R.W."/>
            <person name="Keightley P.D."/>
        </authorList>
    </citation>
    <scope>NUCLEOTIDE SEQUENCE</scope>
    <source>
        <strain evidence="2">CCAP 11/70</strain>
    </source>
</reference>
<dbReference type="Proteomes" id="UP000612055">
    <property type="component" value="Unassembled WGS sequence"/>
</dbReference>
<proteinExistence type="predicted"/>
<feature type="compositionally biased region" description="Pro residues" evidence="1">
    <location>
        <begin position="25"/>
        <end position="36"/>
    </location>
</feature>
<evidence type="ECO:0000256" key="1">
    <source>
        <dbReference type="SAM" id="MobiDB-lite"/>
    </source>
</evidence>
<accession>A0A836C0X4</accession>
<name>A0A836C0X4_9CHLO</name>
<evidence type="ECO:0000313" key="2">
    <source>
        <dbReference type="EMBL" id="KAG2496316.1"/>
    </source>
</evidence>
<dbReference type="AlphaFoldDB" id="A0A836C0X4"/>
<feature type="region of interest" description="Disordered" evidence="1">
    <location>
        <begin position="264"/>
        <end position="290"/>
    </location>
</feature>
<gene>
    <name evidence="2" type="ORF">HYH03_005548</name>
</gene>
<dbReference type="OrthoDB" id="563443at2759"/>
<organism evidence="2 3">
    <name type="scientific">Edaphochlamys debaryana</name>
    <dbReference type="NCBI Taxonomy" id="47281"/>
    <lineage>
        <taxon>Eukaryota</taxon>
        <taxon>Viridiplantae</taxon>
        <taxon>Chlorophyta</taxon>
        <taxon>core chlorophytes</taxon>
        <taxon>Chlorophyceae</taxon>
        <taxon>CS clade</taxon>
        <taxon>Chlamydomonadales</taxon>
        <taxon>Chlamydomonadales incertae sedis</taxon>
        <taxon>Edaphochlamys</taxon>
    </lineage>
</organism>
<protein>
    <submittedName>
        <fullName evidence="2">Uncharacterized protein</fullName>
    </submittedName>
</protein>
<keyword evidence="3" id="KW-1185">Reference proteome</keyword>
<dbReference type="EMBL" id="JAEHOE010000019">
    <property type="protein sequence ID" value="KAG2496316.1"/>
    <property type="molecule type" value="Genomic_DNA"/>
</dbReference>
<comment type="caution">
    <text evidence="2">The sequence shown here is derived from an EMBL/GenBank/DDBJ whole genome shotgun (WGS) entry which is preliminary data.</text>
</comment>
<feature type="region of interest" description="Disordered" evidence="1">
    <location>
        <begin position="12"/>
        <end position="40"/>
    </location>
</feature>
<sequence>MCTLRYVLSGAAGARGAGSPSCTAAPPPVPQSPPPCGAGGPPSAEACSAAACCARRGAAGCSSSSSPAVVSAAAVLGPAAGWAEEGCAPAAGAGEERGAAEFEGELQLSRSTILDYDGSSRDAVPRRSPSSWRSLQGWTLDRFPSATKAPATAPASNHHTVGASPLFATSGATPPASTASLLEESSALLFLGEDGEEMVCEGECLEQKAQALDEDQAAWFAEHEAGASRSAPSGCGSTASLYSAEMLSAFPGPTTAPPPVGIGPHLRPRAPDWPAPNTPTSATPGPGDVPQGYSLGPCLAHLSRVGRITAHRLRAATADSLSDPVAAASAAAAAVSALPDGGGLGSALWVAAGVGSMLAAAKGRPVGGQPGGADVGREAAVNAEAGPKSKEGFGCKVAAVLADAIAGYPSASAKLAARRRMRALVAGVSLAWTAVNLASALAALDPACGPASSTQAVLDLACNLPDLSEVGAELMHVAVAAGLAVGSGARVDPLGPHKL</sequence>